<evidence type="ECO:0008006" key="5">
    <source>
        <dbReference type="Google" id="ProtNLM"/>
    </source>
</evidence>
<feature type="compositionally biased region" description="Acidic residues" evidence="2">
    <location>
        <begin position="460"/>
        <end position="470"/>
    </location>
</feature>
<feature type="region of interest" description="Disordered" evidence="2">
    <location>
        <begin position="576"/>
        <end position="604"/>
    </location>
</feature>
<proteinExistence type="predicted"/>
<keyword evidence="4" id="KW-1185">Reference proteome</keyword>
<dbReference type="EMBL" id="CAJGYM010000043">
    <property type="protein sequence ID" value="CAD6194334.1"/>
    <property type="molecule type" value="Genomic_DNA"/>
</dbReference>
<dbReference type="OrthoDB" id="6022054at2759"/>
<dbReference type="Pfam" id="PF04388">
    <property type="entry name" value="Hamartin"/>
    <property type="match status" value="1"/>
</dbReference>
<keyword evidence="1" id="KW-0175">Coiled coil</keyword>
<feature type="coiled-coil region" evidence="1">
    <location>
        <begin position="905"/>
        <end position="957"/>
    </location>
</feature>
<evidence type="ECO:0000313" key="4">
    <source>
        <dbReference type="Proteomes" id="UP000835052"/>
    </source>
</evidence>
<dbReference type="Proteomes" id="UP000835052">
    <property type="component" value="Unassembled WGS sequence"/>
</dbReference>
<feature type="compositionally biased region" description="Basic and acidic residues" evidence="2">
    <location>
        <begin position="576"/>
        <end position="603"/>
    </location>
</feature>
<feature type="region of interest" description="Disordered" evidence="2">
    <location>
        <begin position="1408"/>
        <end position="1428"/>
    </location>
</feature>
<comment type="caution">
    <text evidence="3">The sequence shown here is derived from an EMBL/GenBank/DDBJ whole genome shotgun (WGS) entry which is preliminary data.</text>
</comment>
<evidence type="ECO:0000256" key="2">
    <source>
        <dbReference type="SAM" id="MobiDB-lite"/>
    </source>
</evidence>
<sequence>MAELVVKTIKQLESPDVNVSEEARQTLLVQISYGSGVTKLVEYYIETKSEKAVDLLQKVQEPHDEDLLNCLEHFIKSKGSKSAIAIILLGQIVQQAPSWTPKISSHSIFRLILSFVQETSHDGKAENCVSGILMLCILLPHCSGLNYPILAIIFNTFIAVCNFLRKQYRDVSAMDFDDDRKRGNREREAITASHLSWATREFFHILYGIYPQNFVYFLKQYFGRDGNAERSVVLHIVLNPLLSSVRLHPNLLIMTREKEISKSRWMQREPHDFLHESTNVVIGALPPPMYNYKLIDTIEEEVEDSAQWTSLLSDRSGVQKRPKMKKKYKEEELDLAIEMTPEATDDLIADTFSLMSGMNIRAAKKISSKRHSLISEATNAAPLETSNRSIVNRLYKQLEREQKKENLELSKEAGAIEILKPDGELGEMQLREGQSPPSGVSIAEDALADLVEPLTVPQEYYDDSPSDWDESPAAATPDLQRNTDSPASSVFSDASDSIVCSRPFDLAPFSDRLPTSSSSPPPKIQGRIIFGMEEVHPKKLKVEIVKPVLVKPSYKPGNSLRKILPPKDFVFPKLVPKEPQTERQKSEELTIQEEPPKAEGVEENKEEVEQDWKQRQKSLLAAAKAARVTLRNRAATDSIINSIASETSAFMSTEKLDGSPTSSTADVLLGVQGSTTSENQFSFEPQQRNRLSFTTLINRLNKSRFSYENPARTAEEIRDHRLKIFSPKLPKSGSCPDLSKYEDVNIKKEDLKLKPELVNQVSVITSEKLTDKFPYLTLINNNNDEIYVSFEKQLEKRNENRKGMYMRKSMEFHNCLKDLGMADRLPGRIYDDMSQIIQGLSVDKQRDILRARLNLVNQHLLYEQSCRLLHSNRNRRLFGRLKQQSVSEAEYVSLKQTIYVLMNERKELVYSLENMRKENIEKEQELVDLYDKEINRIRKAEERSEELAEELRKMQFKWQAQEQYFKGLGNLEILNRKTIDQEVEISLLKKQIGKYEIMIESMYKAQRENQALKDKIKQLRAQTLAKHDCHSHLEIEALNNQLEKARADLIHWKNLCDQTATALECTEEDLKMERDKAAQLHNDLCETTRQSDCILDSMEYRIKAHETIEQLSTNRRCWRGIIDPKNDQPELNPPESDESDVEPSRLTYSYFDEIHRDPYGAFRCGFSIKNEFPAEGPRKVQRKRSLSPEEVPLAQPYANLPADSELPGILKKYRRRQNGRKRRVPQSKRNLMPEVTKTQIGRTKSLPNINRPTPNVIQLTPVEAYYAYSIEQKPKRSISCDGYFVYDTDFPLGFWEDGSLRDQICSETQRQWVDNIWEYASLNPNIAQPNEDYISIEDLVKEYELRPIVLPRDKTGERQSNRPSSQEVFPWLFPPRGFDEEMRRIIVPKRKKPDYVMFPDSPILCSMVMPGPSDAERDSDKCRDEDEN</sequence>
<organism evidence="3 4">
    <name type="scientific">Caenorhabditis auriculariae</name>
    <dbReference type="NCBI Taxonomy" id="2777116"/>
    <lineage>
        <taxon>Eukaryota</taxon>
        <taxon>Metazoa</taxon>
        <taxon>Ecdysozoa</taxon>
        <taxon>Nematoda</taxon>
        <taxon>Chromadorea</taxon>
        <taxon>Rhabditida</taxon>
        <taxon>Rhabditina</taxon>
        <taxon>Rhabditomorpha</taxon>
        <taxon>Rhabditoidea</taxon>
        <taxon>Rhabditidae</taxon>
        <taxon>Peloderinae</taxon>
        <taxon>Caenorhabditis</taxon>
    </lineage>
</organism>
<dbReference type="InterPro" id="IPR007483">
    <property type="entry name" value="Hamartin"/>
</dbReference>
<dbReference type="GO" id="GO:0032007">
    <property type="term" value="P:negative regulation of TOR signaling"/>
    <property type="evidence" value="ECO:0007669"/>
    <property type="project" value="TreeGrafter"/>
</dbReference>
<protein>
    <recommendedName>
        <fullName evidence="5">Hamartin</fullName>
    </recommendedName>
</protein>
<gene>
    <name evidence="3" type="ORF">CAUJ_LOCUS10253</name>
</gene>
<name>A0A8S1HF25_9PELO</name>
<dbReference type="GO" id="GO:0008285">
    <property type="term" value="P:negative regulation of cell population proliferation"/>
    <property type="evidence" value="ECO:0007669"/>
    <property type="project" value="TreeGrafter"/>
</dbReference>
<feature type="compositionally biased region" description="Polar residues" evidence="2">
    <location>
        <begin position="479"/>
        <end position="494"/>
    </location>
</feature>
<dbReference type="GO" id="GO:0051726">
    <property type="term" value="P:regulation of cell cycle"/>
    <property type="evidence" value="ECO:0007669"/>
    <property type="project" value="TreeGrafter"/>
</dbReference>
<dbReference type="PANTHER" id="PTHR15154:SF2">
    <property type="entry name" value="HAMARTIN"/>
    <property type="match status" value="1"/>
</dbReference>
<reference evidence="3" key="1">
    <citation type="submission" date="2020-10" db="EMBL/GenBank/DDBJ databases">
        <authorList>
            <person name="Kikuchi T."/>
        </authorList>
    </citation>
    <scope>NUCLEOTIDE SEQUENCE</scope>
    <source>
        <strain evidence="3">NKZ352</strain>
    </source>
</reference>
<dbReference type="GO" id="GO:0033596">
    <property type="term" value="C:TSC1-TSC2 complex"/>
    <property type="evidence" value="ECO:0007669"/>
    <property type="project" value="TreeGrafter"/>
</dbReference>
<feature type="region of interest" description="Disordered" evidence="2">
    <location>
        <begin position="458"/>
        <end position="494"/>
    </location>
</feature>
<dbReference type="PANTHER" id="PTHR15154">
    <property type="entry name" value="HAMARTIN"/>
    <property type="match status" value="1"/>
</dbReference>
<evidence type="ECO:0000313" key="3">
    <source>
        <dbReference type="EMBL" id="CAD6194334.1"/>
    </source>
</evidence>
<feature type="coiled-coil region" evidence="1">
    <location>
        <begin position="1002"/>
        <end position="1083"/>
    </location>
</feature>
<feature type="region of interest" description="Disordered" evidence="2">
    <location>
        <begin position="1123"/>
        <end position="1143"/>
    </location>
</feature>
<feature type="compositionally biased region" description="Basic and acidic residues" evidence="2">
    <location>
        <begin position="1414"/>
        <end position="1428"/>
    </location>
</feature>
<evidence type="ECO:0000256" key="1">
    <source>
        <dbReference type="SAM" id="Coils"/>
    </source>
</evidence>
<accession>A0A8S1HF25</accession>